<gene>
    <name evidence="1" type="ORF">E1263_40780</name>
</gene>
<proteinExistence type="predicted"/>
<protein>
    <submittedName>
        <fullName evidence="1">LLM class flavin-dependent oxidoreductase</fullName>
    </submittedName>
</protein>
<comment type="caution">
    <text evidence="1">The sequence shown here is derived from an EMBL/GenBank/DDBJ whole genome shotgun (WGS) entry which is preliminary data.</text>
</comment>
<evidence type="ECO:0000313" key="1">
    <source>
        <dbReference type="EMBL" id="TDD44434.1"/>
    </source>
</evidence>
<dbReference type="EMBL" id="SMKX01000238">
    <property type="protein sequence ID" value="TDD44434.1"/>
    <property type="molecule type" value="Genomic_DNA"/>
</dbReference>
<dbReference type="Proteomes" id="UP000295124">
    <property type="component" value="Unassembled WGS sequence"/>
</dbReference>
<sequence length="27" mass="2868">MRYSMTVGAVGAGRDPRGLAEFARVAE</sequence>
<reference evidence="1 2" key="1">
    <citation type="submission" date="2019-03" db="EMBL/GenBank/DDBJ databases">
        <title>Draft genome sequences of novel Actinobacteria.</title>
        <authorList>
            <person name="Sahin N."/>
            <person name="Ay H."/>
            <person name="Saygin H."/>
        </authorList>
    </citation>
    <scope>NUCLEOTIDE SEQUENCE [LARGE SCALE GENOMIC DNA]</scope>
    <source>
        <strain evidence="1 2">JCM 13523</strain>
    </source>
</reference>
<evidence type="ECO:0000313" key="2">
    <source>
        <dbReference type="Proteomes" id="UP000295124"/>
    </source>
</evidence>
<keyword evidence="2" id="KW-1185">Reference proteome</keyword>
<feature type="non-terminal residue" evidence="1">
    <location>
        <position position="27"/>
    </location>
</feature>
<accession>A0A4R4YJZ4</accession>
<organism evidence="1 2">
    <name type="scientific">Kribbella antibiotica</name>
    <dbReference type="NCBI Taxonomy" id="190195"/>
    <lineage>
        <taxon>Bacteria</taxon>
        <taxon>Bacillati</taxon>
        <taxon>Actinomycetota</taxon>
        <taxon>Actinomycetes</taxon>
        <taxon>Propionibacteriales</taxon>
        <taxon>Kribbellaceae</taxon>
        <taxon>Kribbella</taxon>
    </lineage>
</organism>
<dbReference type="AlphaFoldDB" id="A0A4R4YJZ4"/>
<name>A0A4R4YJZ4_9ACTN</name>